<evidence type="ECO:0000256" key="6">
    <source>
        <dbReference type="ARBA" id="ARBA00022801"/>
    </source>
</evidence>
<name>A0ABX2G6T5_9BURK</name>
<dbReference type="InterPro" id="IPR019199">
    <property type="entry name" value="Virulence_VapD/CRISPR_Cas2"/>
</dbReference>
<proteinExistence type="inferred from homology"/>
<evidence type="ECO:0000256" key="8">
    <source>
        <dbReference type="ARBA" id="ARBA00023118"/>
    </source>
</evidence>
<evidence type="ECO:0000256" key="4">
    <source>
        <dbReference type="ARBA" id="ARBA00022723"/>
    </source>
</evidence>
<keyword evidence="5 9" id="KW-0255">Endonuclease</keyword>
<keyword evidence="6 9" id="KW-0378">Hydrolase</keyword>
<dbReference type="EC" id="3.1.-.-" evidence="9"/>
<evidence type="ECO:0000256" key="3">
    <source>
        <dbReference type="ARBA" id="ARBA00022722"/>
    </source>
</evidence>
<keyword evidence="8 9" id="KW-0051">Antiviral defense</keyword>
<keyword evidence="11" id="KW-1185">Reference proteome</keyword>
<evidence type="ECO:0000256" key="5">
    <source>
        <dbReference type="ARBA" id="ARBA00022759"/>
    </source>
</evidence>
<dbReference type="EMBL" id="JABSNM010000022">
    <property type="protein sequence ID" value="NRT58046.1"/>
    <property type="molecule type" value="Genomic_DNA"/>
</dbReference>
<keyword evidence="7 9" id="KW-0460">Magnesium</keyword>
<evidence type="ECO:0000256" key="1">
    <source>
        <dbReference type="ARBA" id="ARBA00001946"/>
    </source>
</evidence>
<evidence type="ECO:0000256" key="2">
    <source>
        <dbReference type="ARBA" id="ARBA00009959"/>
    </source>
</evidence>
<gene>
    <name evidence="9" type="primary">cas2</name>
    <name evidence="10" type="ORF">HNQ01_003812</name>
</gene>
<dbReference type="CDD" id="cd09725">
    <property type="entry name" value="Cas2_I_II_III"/>
    <property type="match status" value="1"/>
</dbReference>
<evidence type="ECO:0000256" key="9">
    <source>
        <dbReference type="HAMAP-Rule" id="MF_01471"/>
    </source>
</evidence>
<dbReference type="PANTHER" id="PTHR34405:SF3">
    <property type="entry name" value="CRISPR-ASSOCIATED ENDORIBONUCLEASE CAS2 3"/>
    <property type="match status" value="1"/>
</dbReference>
<organism evidence="10 11">
    <name type="scientific">Sphaerotilus uruguayifluvii</name>
    <dbReference type="NCBI Taxonomy" id="2735897"/>
    <lineage>
        <taxon>Bacteria</taxon>
        <taxon>Pseudomonadati</taxon>
        <taxon>Pseudomonadota</taxon>
        <taxon>Betaproteobacteria</taxon>
        <taxon>Burkholderiales</taxon>
        <taxon>Sphaerotilaceae</taxon>
        <taxon>Sphaerotilus</taxon>
    </lineage>
</organism>
<evidence type="ECO:0000313" key="11">
    <source>
        <dbReference type="Proteomes" id="UP001516061"/>
    </source>
</evidence>
<keyword evidence="3 9" id="KW-0540">Nuclease</keyword>
<comment type="caution">
    <text evidence="10">The sequence shown here is derived from an EMBL/GenBank/DDBJ whole genome shotgun (WGS) entry which is preliminary data.</text>
</comment>
<dbReference type="Pfam" id="PF09827">
    <property type="entry name" value="CRISPR_Cas2"/>
    <property type="match status" value="1"/>
</dbReference>
<dbReference type="HAMAP" id="MF_01471">
    <property type="entry name" value="Cas2"/>
    <property type="match status" value="1"/>
</dbReference>
<comment type="function">
    <text evidence="9">CRISPR (clustered regularly interspaced short palindromic repeat), is an adaptive immune system that provides protection against mobile genetic elements (viruses, transposable elements and conjugative plasmids). CRISPR clusters contain sequences complementary to antecedent mobile elements and target invading nucleic acids. CRISPR clusters are transcribed and processed into CRISPR RNA (crRNA). Functions as a ssRNA-specific endoribonuclease. Involved in the integration of spacer DNA into the CRISPR cassette.</text>
</comment>
<keyword evidence="4 9" id="KW-0479">Metal-binding</keyword>
<dbReference type="SUPFAM" id="SSF143430">
    <property type="entry name" value="TTP0101/SSO1404-like"/>
    <property type="match status" value="1"/>
</dbReference>
<evidence type="ECO:0000256" key="7">
    <source>
        <dbReference type="ARBA" id="ARBA00022842"/>
    </source>
</evidence>
<feature type="binding site" evidence="9">
    <location>
        <position position="14"/>
    </location>
    <ligand>
        <name>Mg(2+)</name>
        <dbReference type="ChEBI" id="CHEBI:18420"/>
        <note>catalytic</note>
    </ligand>
</feature>
<reference evidence="10 11" key="1">
    <citation type="submission" date="2020-05" db="EMBL/GenBank/DDBJ databases">
        <title>Genomic Encyclopedia of Type Strains, Phase IV (KMG-V): Genome sequencing to study the core and pangenomes of soil and plant-associated prokaryotes.</title>
        <authorList>
            <person name="Whitman W."/>
        </authorList>
    </citation>
    <scope>NUCLEOTIDE SEQUENCE [LARGE SCALE GENOMIC DNA]</scope>
    <source>
        <strain evidence="10 11">C29</strain>
    </source>
</reference>
<comment type="cofactor">
    <cofactor evidence="1 9">
        <name>Mg(2+)</name>
        <dbReference type="ChEBI" id="CHEBI:18420"/>
    </cofactor>
</comment>
<sequence length="96" mass="11202">MSTPTRHLYLAAYDIREDRRRVAALKMLRGYATGGQKSVHEVWLTEAEKRRMLDEIVWLIDDSTDRFFLLRLDPRQRTLTLGVGEAPSDPDFFYVG</sequence>
<comment type="similarity">
    <text evidence="2 9">Belongs to the CRISPR-associated endoribonuclease Cas2 protein family.</text>
</comment>
<dbReference type="Proteomes" id="UP001516061">
    <property type="component" value="Unassembled WGS sequence"/>
</dbReference>
<dbReference type="RefSeq" id="WP_173807075.1">
    <property type="nucleotide sequence ID" value="NZ_JABSNM010000022.1"/>
</dbReference>
<dbReference type="Gene3D" id="3.30.70.240">
    <property type="match status" value="1"/>
</dbReference>
<protein>
    <recommendedName>
        <fullName evidence="9">CRISPR-associated endoribonuclease Cas2</fullName>
        <ecNumber evidence="9">3.1.-.-</ecNumber>
    </recommendedName>
</protein>
<comment type="subunit">
    <text evidence="9">Homodimer, forms a heterotetramer with a Cas1 homodimer.</text>
</comment>
<evidence type="ECO:0000313" key="10">
    <source>
        <dbReference type="EMBL" id="NRT58046.1"/>
    </source>
</evidence>
<accession>A0ABX2G6T5</accession>
<dbReference type="InterPro" id="IPR021127">
    <property type="entry name" value="CRISPR_associated_Cas2"/>
</dbReference>
<dbReference type="PANTHER" id="PTHR34405">
    <property type="entry name" value="CRISPR-ASSOCIATED ENDORIBONUCLEASE CAS2"/>
    <property type="match status" value="1"/>
</dbReference>